<protein>
    <submittedName>
        <fullName evidence="2">Phage-associated protein, HI1409 family</fullName>
    </submittedName>
</protein>
<comment type="caution">
    <text evidence="2">The sequence shown here is derived from an EMBL/GenBank/DDBJ whole genome shotgun (WGS) entry which is preliminary data.</text>
</comment>
<dbReference type="STRING" id="33935.ADM90_14275"/>
<dbReference type="AlphaFoldDB" id="A0A0N0CVL9"/>
<evidence type="ECO:0000313" key="3">
    <source>
        <dbReference type="Proteomes" id="UP000037977"/>
    </source>
</evidence>
<gene>
    <name evidence="2" type="ORF">ADM90_14275</name>
</gene>
<accession>A0A0N0CVL9</accession>
<evidence type="ECO:0000259" key="1">
    <source>
        <dbReference type="Pfam" id="PF06381"/>
    </source>
</evidence>
<dbReference type="Pfam" id="PF06381">
    <property type="entry name" value="Phage_portal_3"/>
    <property type="match status" value="1"/>
</dbReference>
<proteinExistence type="predicted"/>
<feature type="domain" description="Anti-CBASS protein Acb1-like N-terminal" evidence="1">
    <location>
        <begin position="43"/>
        <end position="393"/>
    </location>
</feature>
<dbReference type="PATRIC" id="fig|33935.3.peg.4872"/>
<dbReference type="InterPro" id="IPR006445">
    <property type="entry name" value="Phage-assoc_HI1409"/>
</dbReference>
<sequence length="447" mass="50901">MLSLLEQAKQYVVDFMQGHGKANAKDKLTRQVPGVRRKLTHAEISALYADNPIVQNIVDIPAEDMTRHWFTLRMQDDKLAQDIMARLADLNAQGAFKKARMYERMRGDGFISLGVTQKSKFELQDPLRFDNLLSVDYLHPFSSMKVNEFLINDDVFDGAYGKLEKLRINRASRSGIQAVETESLVHYSRVLHDQTRRLEDEEQGMSLLETLYDAITVLDTSLWSVGQILHDFTFKVYASEDVKNVSPAEKKEMSMLLDFMFRTEALAIIGKDESLTKQTTPVAGIKDLLDFTWDYIAAAARMPKSVIKGQEAGTLTGAQYDVMNYYARITSAQENEMKPLLEQLIRMLMWAEKEPGGRIDPDSIEWEIKFNPLWSVDSKTDAEIRKIVAETDQIYVSNGIITADEVREARFGQFGIADNFKFSGDDADWQRMAGEVYGKWKENGTHG</sequence>
<dbReference type="InterPro" id="IPR024459">
    <property type="entry name" value="Acb1-like_N"/>
</dbReference>
<evidence type="ECO:0000313" key="2">
    <source>
        <dbReference type="EMBL" id="KOY81564.1"/>
    </source>
</evidence>
<dbReference type="EMBL" id="LGCI01000009">
    <property type="protein sequence ID" value="KOY81564.1"/>
    <property type="molecule type" value="Genomic_DNA"/>
</dbReference>
<name>A0A0N0CVL9_9BACI</name>
<reference evidence="2 3" key="1">
    <citation type="submission" date="2015-07" db="EMBL/GenBank/DDBJ databases">
        <title>Genome sequencing project for genomic taxonomy and phylogenomics of Bacillus-like bacteria.</title>
        <authorList>
            <person name="Liu B."/>
            <person name="Wang J."/>
            <person name="Zhu Y."/>
            <person name="Liu G."/>
            <person name="Chen Q."/>
            <person name="Chen Z."/>
            <person name="Che J."/>
            <person name="Ge C."/>
            <person name="Shi H."/>
            <person name="Pan Z."/>
            <person name="Liu X."/>
        </authorList>
    </citation>
    <scope>NUCLEOTIDE SEQUENCE [LARGE SCALE GENOMIC DNA]</scope>
    <source>
        <strain evidence="2 3">DSM 54</strain>
    </source>
</reference>
<dbReference type="OrthoDB" id="2019396at2"/>
<keyword evidence="3" id="KW-1185">Reference proteome</keyword>
<dbReference type="Proteomes" id="UP000037977">
    <property type="component" value="Unassembled WGS sequence"/>
</dbReference>
<organism evidence="2 3">
    <name type="scientific">Lysinibacillus macroides</name>
    <dbReference type="NCBI Taxonomy" id="33935"/>
    <lineage>
        <taxon>Bacteria</taxon>
        <taxon>Bacillati</taxon>
        <taxon>Bacillota</taxon>
        <taxon>Bacilli</taxon>
        <taxon>Bacillales</taxon>
        <taxon>Bacillaceae</taxon>
        <taxon>Lysinibacillus</taxon>
    </lineage>
</organism>
<dbReference type="NCBIfam" id="TIGR01555">
    <property type="entry name" value="phge_rel_HI1409"/>
    <property type="match status" value="1"/>
</dbReference>